<proteinExistence type="predicted"/>
<evidence type="ECO:0000313" key="4">
    <source>
        <dbReference type="EMBL" id="XFO65216.1"/>
    </source>
</evidence>
<dbReference type="PANTHER" id="PTHR41773">
    <property type="entry name" value="GTP PYROPHOSPHATASE-RELATED"/>
    <property type="match status" value="1"/>
</dbReference>
<feature type="transmembrane region" description="Helical" evidence="2">
    <location>
        <begin position="261"/>
        <end position="284"/>
    </location>
</feature>
<feature type="domain" description="RelA/SpoT" evidence="3">
    <location>
        <begin position="42"/>
        <end position="167"/>
    </location>
</feature>
<protein>
    <recommendedName>
        <fullName evidence="3">RelA/SpoT domain-containing protein</fullName>
    </recommendedName>
</protein>
<dbReference type="PANTHER" id="PTHR41773:SF1">
    <property type="entry name" value="RELA_SPOT DOMAIN-CONTAINING PROTEIN"/>
    <property type="match status" value="1"/>
</dbReference>
<name>A0ABZ3IHR2_9FIRM</name>
<evidence type="ECO:0000259" key="3">
    <source>
        <dbReference type="SMART" id="SM00954"/>
    </source>
</evidence>
<dbReference type="CDD" id="cd05399">
    <property type="entry name" value="NT_Rel-Spo_like"/>
    <property type="match status" value="1"/>
</dbReference>
<sequence>MEKILDLYRKNLSMYNDFTYEMQDLVTNFLMTKNVRIHSIVSRIKGETSLKNKIIKKNYTKLEGITDLCGIRIITYFSDDVDLVADIIQKSLTIDPINSVDKRKLLPVTQFGYLSVHFIASLTSSQLQLSKYKNFANCKVEIQICSILQHAWAEIEHDLEYKSQAAISYNVRRKFSRLAGLLEIADSEFVVLRDHLQPSPVLAKKSLSAPELFPSETSIPQTLSEKLRLKFPFVEALGSTLKKHIDFTTLKIGSTYTAMGMLLALLITHMVNMPHLFSVITAYIHTEKRVLFSLISIYSV</sequence>
<dbReference type="Gene3D" id="1.10.287.860">
    <property type="entry name" value="Nucleotidyltransferase"/>
    <property type="match status" value="1"/>
</dbReference>
<keyword evidence="5" id="KW-1185">Reference proteome</keyword>
<comment type="pathway">
    <text evidence="1">Purine metabolism; ppGpp biosynthesis; ppGpp from GTP: step 1/2.</text>
</comment>
<gene>
    <name evidence="4" type="ORF">SPSIL_013250</name>
</gene>
<dbReference type="EMBL" id="CP155573">
    <property type="protein sequence ID" value="XFO65216.1"/>
    <property type="molecule type" value="Genomic_DNA"/>
</dbReference>
<dbReference type="InterPro" id="IPR007685">
    <property type="entry name" value="RelA_SpoT"/>
</dbReference>
<evidence type="ECO:0000256" key="2">
    <source>
        <dbReference type="SAM" id="Phobius"/>
    </source>
</evidence>
<keyword evidence="2" id="KW-0472">Membrane</keyword>
<evidence type="ECO:0000256" key="1">
    <source>
        <dbReference type="ARBA" id="ARBA00004976"/>
    </source>
</evidence>
<dbReference type="RefSeq" id="WP_094605941.1">
    <property type="nucleotide sequence ID" value="NZ_CP155573.1"/>
</dbReference>
<accession>A0ABZ3IHR2</accession>
<dbReference type="SUPFAM" id="SSF81301">
    <property type="entry name" value="Nucleotidyltransferase"/>
    <property type="match status" value="1"/>
</dbReference>
<organism evidence="4 5">
    <name type="scientific">Sporomusa silvacetica DSM 10669</name>
    <dbReference type="NCBI Taxonomy" id="1123289"/>
    <lineage>
        <taxon>Bacteria</taxon>
        <taxon>Bacillati</taxon>
        <taxon>Bacillota</taxon>
        <taxon>Negativicutes</taxon>
        <taxon>Selenomonadales</taxon>
        <taxon>Sporomusaceae</taxon>
        <taxon>Sporomusa</taxon>
    </lineage>
</organism>
<keyword evidence="2" id="KW-1133">Transmembrane helix</keyword>
<evidence type="ECO:0000313" key="5">
    <source>
        <dbReference type="Proteomes" id="UP000216752"/>
    </source>
</evidence>
<dbReference type="Gene3D" id="3.30.460.10">
    <property type="entry name" value="Beta Polymerase, domain 2"/>
    <property type="match status" value="1"/>
</dbReference>
<dbReference type="Proteomes" id="UP000216752">
    <property type="component" value="Chromosome"/>
</dbReference>
<keyword evidence="2" id="KW-0812">Transmembrane</keyword>
<dbReference type="SMART" id="SM00954">
    <property type="entry name" value="RelA_SpoT"/>
    <property type="match status" value="1"/>
</dbReference>
<reference evidence="4" key="1">
    <citation type="submission" date="2024-05" db="EMBL/GenBank/DDBJ databases">
        <title>Isolation and characterization of Sporomusa carbonis sp. nov., a carboxydotrophic hydrogenogen in the genus of Sporomusa isolated from a charcoal burning pile.</title>
        <authorList>
            <person name="Boeer T."/>
            <person name="Rosenbaum F."/>
            <person name="Eysell L."/>
            <person name="Mueller V."/>
            <person name="Daniel R."/>
            <person name="Poehlein A."/>
        </authorList>
    </citation>
    <scope>NUCLEOTIDE SEQUENCE [LARGE SCALE GENOMIC DNA]</scope>
    <source>
        <strain evidence="4">DSM 10669</strain>
    </source>
</reference>
<dbReference type="InterPro" id="IPR043519">
    <property type="entry name" value="NT_sf"/>
</dbReference>
<dbReference type="Pfam" id="PF04607">
    <property type="entry name" value="RelA_SpoT"/>
    <property type="match status" value="1"/>
</dbReference>